<evidence type="ECO:0000256" key="1">
    <source>
        <dbReference type="SAM" id="Coils"/>
    </source>
</evidence>
<dbReference type="AlphaFoldDB" id="A0A0W1RCG4"/>
<gene>
    <name evidence="2" type="ORF">AUR64_03840</name>
</gene>
<dbReference type="EMBL" id="LOPU01000004">
    <property type="protein sequence ID" value="KTG11397.1"/>
    <property type="molecule type" value="Genomic_DNA"/>
</dbReference>
<name>A0A0W1RCG4_9EURY</name>
<proteinExistence type="predicted"/>
<dbReference type="OrthoDB" id="275478at2157"/>
<feature type="coiled-coil region" evidence="1">
    <location>
        <begin position="23"/>
        <end position="50"/>
    </location>
</feature>
<protein>
    <submittedName>
        <fullName evidence="2">Uncharacterized protein</fullName>
    </submittedName>
</protein>
<evidence type="ECO:0000313" key="3">
    <source>
        <dbReference type="Proteomes" id="UP000054387"/>
    </source>
</evidence>
<accession>A0A0W1RCG4</accession>
<sequence>MSTSNSESEFQQQLERVYQQHRNKSLESDLDELAEKMEETMLQRELAEQLLRTELEIDSEAKQNVQKAINLVEKDEYEALRELLPEVRTTVERQATQTENTIHSLRLDKLDTVRAMVRLNERVERASGPQLRALEKLLDDWNWGSHVYSDGHDSFVERREAARQFGSDMSAFFESTQEKLFEPYGGQLRPLIEQLLDDDPLMLAKLEEDELEALAESDLAEYLELSFA</sequence>
<reference evidence="2 3" key="1">
    <citation type="submission" date="2015-12" db="EMBL/GenBank/DDBJ databases">
        <title>Haloprofundus marisrubri gen. nov., sp. nov., an extremely halophilic archaeon isolated from the Discovery deep brine-seawater interface in the Red Sea.</title>
        <authorList>
            <person name="Zhang G."/>
            <person name="Stingl U."/>
            <person name="Rashid M."/>
        </authorList>
    </citation>
    <scope>NUCLEOTIDE SEQUENCE [LARGE SCALE GENOMIC DNA]</scope>
    <source>
        <strain evidence="2 3">SB9</strain>
    </source>
</reference>
<dbReference type="Proteomes" id="UP000054387">
    <property type="component" value="Unassembled WGS sequence"/>
</dbReference>
<keyword evidence="1" id="KW-0175">Coiled coil</keyword>
<organism evidence="2 3">
    <name type="scientific">Haloprofundus marisrubri</name>
    <dbReference type="NCBI Taxonomy" id="1514971"/>
    <lineage>
        <taxon>Archaea</taxon>
        <taxon>Methanobacteriati</taxon>
        <taxon>Methanobacteriota</taxon>
        <taxon>Stenosarchaea group</taxon>
        <taxon>Halobacteria</taxon>
        <taxon>Halobacteriales</taxon>
        <taxon>Haloferacaceae</taxon>
        <taxon>Haloprofundus</taxon>
    </lineage>
</organism>
<evidence type="ECO:0000313" key="2">
    <source>
        <dbReference type="EMBL" id="KTG11397.1"/>
    </source>
</evidence>
<dbReference type="RefSeq" id="WP_058580130.1">
    <property type="nucleotide sequence ID" value="NZ_LOPU01000004.1"/>
</dbReference>
<comment type="caution">
    <text evidence="2">The sequence shown here is derived from an EMBL/GenBank/DDBJ whole genome shotgun (WGS) entry which is preliminary data.</text>
</comment>
<keyword evidence="3" id="KW-1185">Reference proteome</keyword>